<evidence type="ECO:0000256" key="1">
    <source>
        <dbReference type="ARBA" id="ARBA00008013"/>
    </source>
</evidence>
<reference evidence="2" key="1">
    <citation type="journal article" date="2016" name="Nat. Genet.">
        <title>A high-quality carrot genome assembly provides new insights into carotenoid accumulation and asterid genome evolution.</title>
        <authorList>
            <person name="Iorizzo M."/>
            <person name="Ellison S."/>
            <person name="Senalik D."/>
            <person name="Zeng P."/>
            <person name="Satapoomin P."/>
            <person name="Huang J."/>
            <person name="Bowman M."/>
            <person name="Iovene M."/>
            <person name="Sanseverino W."/>
            <person name="Cavagnaro P."/>
            <person name="Yildiz M."/>
            <person name="Macko-Podgorni A."/>
            <person name="Moranska E."/>
            <person name="Grzebelus E."/>
            <person name="Grzebelus D."/>
            <person name="Ashrafi H."/>
            <person name="Zheng Z."/>
            <person name="Cheng S."/>
            <person name="Spooner D."/>
            <person name="Van Deynze A."/>
            <person name="Simon P."/>
        </authorList>
    </citation>
    <scope>NUCLEOTIDE SEQUENCE</scope>
    <source>
        <tissue evidence="2">Leaf</tissue>
    </source>
</reference>
<dbReference type="EMBL" id="CP093343">
    <property type="protein sequence ID" value="WOG85770.1"/>
    <property type="molecule type" value="Genomic_DNA"/>
</dbReference>
<dbReference type="PANTHER" id="PTHR33433">
    <property type="entry name" value="FLOWERING-PROMOTING FACTOR 1-LIKE PROTEIN 1"/>
    <property type="match status" value="1"/>
</dbReference>
<keyword evidence="3" id="KW-1185">Reference proteome</keyword>
<accession>A0A166J979</accession>
<name>A0A166J979_DAUCS</name>
<sequence length="114" mass="12530">MSGVWVFKNGVVRLDNDRATVDYSLVHVPTGEVISSYASLTQILLELGWKPYDNGNSELLQFAKDSGFISLPKNFNKFKGVSKAMVVTNNPGVFKLVQETNEQKETTAAAEDSS</sequence>
<dbReference type="Gramene" id="KZN11924">
    <property type="protein sequence ID" value="KZN11924"/>
    <property type="gene ID" value="DCAR_004580"/>
</dbReference>
<dbReference type="GO" id="GO:0009909">
    <property type="term" value="P:regulation of flower development"/>
    <property type="evidence" value="ECO:0007669"/>
    <property type="project" value="InterPro"/>
</dbReference>
<dbReference type="AlphaFoldDB" id="A0A166J979"/>
<evidence type="ECO:0000313" key="3">
    <source>
        <dbReference type="Proteomes" id="UP000077755"/>
    </source>
</evidence>
<dbReference type="InterPro" id="IPR039274">
    <property type="entry name" value="FPF1"/>
</dbReference>
<dbReference type="KEGG" id="dcr:108200432"/>
<organism evidence="2 3">
    <name type="scientific">Daucus carota subsp. sativus</name>
    <name type="common">Carrot</name>
    <dbReference type="NCBI Taxonomy" id="79200"/>
    <lineage>
        <taxon>Eukaryota</taxon>
        <taxon>Viridiplantae</taxon>
        <taxon>Streptophyta</taxon>
        <taxon>Embryophyta</taxon>
        <taxon>Tracheophyta</taxon>
        <taxon>Spermatophyta</taxon>
        <taxon>Magnoliopsida</taxon>
        <taxon>eudicotyledons</taxon>
        <taxon>Gunneridae</taxon>
        <taxon>Pentapetalae</taxon>
        <taxon>asterids</taxon>
        <taxon>campanulids</taxon>
        <taxon>Apiales</taxon>
        <taxon>Apiaceae</taxon>
        <taxon>Apioideae</taxon>
        <taxon>Scandiceae</taxon>
        <taxon>Daucinae</taxon>
        <taxon>Daucus</taxon>
        <taxon>Daucus sect. Daucus</taxon>
    </lineage>
</organism>
<proteinExistence type="inferred from homology"/>
<reference evidence="2" key="2">
    <citation type="submission" date="2022-03" db="EMBL/GenBank/DDBJ databases">
        <title>Draft title - Genomic analysis of global carrot germplasm unveils the trajectory of domestication and the origin of high carotenoid orange carrot.</title>
        <authorList>
            <person name="Iorizzo M."/>
            <person name="Ellison S."/>
            <person name="Senalik D."/>
            <person name="Macko-Podgorni A."/>
            <person name="Grzebelus D."/>
            <person name="Bostan H."/>
            <person name="Rolling W."/>
            <person name="Curaba J."/>
            <person name="Simon P."/>
        </authorList>
    </citation>
    <scope>NUCLEOTIDE SEQUENCE</scope>
    <source>
        <tissue evidence="2">Leaf</tissue>
    </source>
</reference>
<dbReference type="Proteomes" id="UP000077755">
    <property type="component" value="Chromosome 1"/>
</dbReference>
<protein>
    <submittedName>
        <fullName evidence="2">Uncharacterized protein</fullName>
    </submittedName>
</protein>
<comment type="similarity">
    <text evidence="1">Belongs to the FPF1 family.</text>
</comment>
<evidence type="ECO:0000313" key="2">
    <source>
        <dbReference type="EMBL" id="WOG85770.1"/>
    </source>
</evidence>
<gene>
    <name evidence="2" type="ORF">DCAR_0104963</name>
</gene>